<organism evidence="1">
    <name type="scientific">marine sediment metagenome</name>
    <dbReference type="NCBI Taxonomy" id="412755"/>
    <lineage>
        <taxon>unclassified sequences</taxon>
        <taxon>metagenomes</taxon>
        <taxon>ecological metagenomes</taxon>
    </lineage>
</organism>
<proteinExistence type="predicted"/>
<reference evidence="1" key="1">
    <citation type="journal article" date="2014" name="Front. Microbiol.">
        <title>High frequency of phylogenetically diverse reductive dehalogenase-homologous genes in deep subseafloor sedimentary metagenomes.</title>
        <authorList>
            <person name="Kawai M."/>
            <person name="Futagami T."/>
            <person name="Toyoda A."/>
            <person name="Takaki Y."/>
            <person name="Nishi S."/>
            <person name="Hori S."/>
            <person name="Arai W."/>
            <person name="Tsubouchi T."/>
            <person name="Morono Y."/>
            <person name="Uchiyama I."/>
            <person name="Ito T."/>
            <person name="Fujiyama A."/>
            <person name="Inagaki F."/>
            <person name="Takami H."/>
        </authorList>
    </citation>
    <scope>NUCLEOTIDE SEQUENCE</scope>
    <source>
        <strain evidence="1">Expedition CK06-06</strain>
    </source>
</reference>
<protein>
    <submittedName>
        <fullName evidence="1">Uncharacterized protein</fullName>
    </submittedName>
</protein>
<comment type="caution">
    <text evidence="1">The sequence shown here is derived from an EMBL/GenBank/DDBJ whole genome shotgun (WGS) entry which is preliminary data.</text>
</comment>
<dbReference type="EMBL" id="BARS01025052">
    <property type="protein sequence ID" value="GAG00403.1"/>
    <property type="molecule type" value="Genomic_DNA"/>
</dbReference>
<dbReference type="AlphaFoldDB" id="X0UJ59"/>
<gene>
    <name evidence="1" type="ORF">S01H1_39656</name>
</gene>
<evidence type="ECO:0000313" key="1">
    <source>
        <dbReference type="EMBL" id="GAG00403.1"/>
    </source>
</evidence>
<name>X0UJ59_9ZZZZ</name>
<sequence>LRRAVEGGLMTPKKWEKYGVVVEKQEEMVVRT</sequence>
<accession>X0UJ59</accession>
<feature type="non-terminal residue" evidence="1">
    <location>
        <position position="1"/>
    </location>
</feature>